<evidence type="ECO:0000256" key="7">
    <source>
        <dbReference type="ARBA" id="ARBA00022729"/>
    </source>
</evidence>
<comment type="caution">
    <text evidence="12">The sequence shown here is derived from an EMBL/GenBank/DDBJ whole genome shotgun (WGS) entry which is preliminary data.</text>
</comment>
<protein>
    <recommendedName>
        <fullName evidence="4">Secreted phosphoprotein 24</fullName>
    </recommendedName>
    <alternativeName>
        <fullName evidence="9">Secreted phosphoprotein 2</fullName>
    </alternativeName>
</protein>
<dbReference type="GO" id="GO:0046849">
    <property type="term" value="P:bone remodeling"/>
    <property type="evidence" value="ECO:0007669"/>
    <property type="project" value="InterPro"/>
</dbReference>
<evidence type="ECO:0000256" key="8">
    <source>
        <dbReference type="ARBA" id="ARBA00023157"/>
    </source>
</evidence>
<feature type="compositionally biased region" description="Polar residues" evidence="10">
    <location>
        <begin position="146"/>
        <end position="171"/>
    </location>
</feature>
<keyword evidence="5" id="KW-0964">Secreted</keyword>
<evidence type="ECO:0000256" key="4">
    <source>
        <dbReference type="ARBA" id="ARBA00020365"/>
    </source>
</evidence>
<comment type="subcellular location">
    <subcellularLocation>
        <location evidence="2">Secreted</location>
    </subcellularLocation>
</comment>
<keyword evidence="7 11" id="KW-0732">Signal</keyword>
<proteinExistence type="inferred from homology"/>
<evidence type="ECO:0000256" key="10">
    <source>
        <dbReference type="SAM" id="MobiDB-lite"/>
    </source>
</evidence>
<evidence type="ECO:0000256" key="5">
    <source>
        <dbReference type="ARBA" id="ARBA00022525"/>
    </source>
</evidence>
<dbReference type="GO" id="GO:0005576">
    <property type="term" value="C:extracellular region"/>
    <property type="evidence" value="ECO:0007669"/>
    <property type="project" value="UniProtKB-SubCell"/>
</dbReference>
<dbReference type="EMBL" id="CAWUFR010000058">
    <property type="protein sequence ID" value="CAK6962474.1"/>
    <property type="molecule type" value="Genomic_DNA"/>
</dbReference>
<keyword evidence="13" id="KW-1185">Reference proteome</keyword>
<evidence type="ECO:0000256" key="9">
    <source>
        <dbReference type="ARBA" id="ARBA00029627"/>
    </source>
</evidence>
<accession>A0AAV1NUJ8</accession>
<dbReference type="AlphaFoldDB" id="A0AAV1NUJ8"/>
<comment type="similarity">
    <text evidence="3">Belongs to the SPP2 family.</text>
</comment>
<evidence type="ECO:0000256" key="1">
    <source>
        <dbReference type="ARBA" id="ARBA00002371"/>
    </source>
</evidence>
<feature type="region of interest" description="Disordered" evidence="10">
    <location>
        <begin position="144"/>
        <end position="186"/>
    </location>
</feature>
<dbReference type="Gene3D" id="3.10.450.10">
    <property type="match status" value="1"/>
</dbReference>
<comment type="function">
    <text evidence="1">Could coordinate an aspect of bone turnover.</text>
</comment>
<keyword evidence="8" id="KW-1015">Disulfide bond</keyword>
<dbReference type="PANTHER" id="PTHR15444">
    <property type="entry name" value="SECRETED PHOSPHOPROTEIN 24"/>
    <property type="match status" value="1"/>
</dbReference>
<gene>
    <name evidence="12" type="ORF">FSCOSCO3_A015058</name>
</gene>
<evidence type="ECO:0000256" key="11">
    <source>
        <dbReference type="SAM" id="SignalP"/>
    </source>
</evidence>
<organism evidence="12 13">
    <name type="scientific">Scomber scombrus</name>
    <name type="common">Atlantic mackerel</name>
    <name type="synonym">Scomber vernalis</name>
    <dbReference type="NCBI Taxonomy" id="13677"/>
    <lineage>
        <taxon>Eukaryota</taxon>
        <taxon>Metazoa</taxon>
        <taxon>Chordata</taxon>
        <taxon>Craniata</taxon>
        <taxon>Vertebrata</taxon>
        <taxon>Euteleostomi</taxon>
        <taxon>Actinopterygii</taxon>
        <taxon>Neopterygii</taxon>
        <taxon>Teleostei</taxon>
        <taxon>Neoteleostei</taxon>
        <taxon>Acanthomorphata</taxon>
        <taxon>Pelagiaria</taxon>
        <taxon>Scombriformes</taxon>
        <taxon>Scombridae</taxon>
        <taxon>Scomber</taxon>
    </lineage>
</organism>
<evidence type="ECO:0000256" key="3">
    <source>
        <dbReference type="ARBA" id="ARBA00008576"/>
    </source>
</evidence>
<reference evidence="12 13" key="1">
    <citation type="submission" date="2024-01" db="EMBL/GenBank/DDBJ databases">
        <authorList>
            <person name="Alioto T."/>
            <person name="Alioto T."/>
            <person name="Gomez Garrido J."/>
        </authorList>
    </citation>
    <scope>NUCLEOTIDE SEQUENCE [LARGE SCALE GENOMIC DNA]</scope>
</reference>
<evidence type="ECO:0000313" key="13">
    <source>
        <dbReference type="Proteomes" id="UP001314229"/>
    </source>
</evidence>
<dbReference type="PANTHER" id="PTHR15444:SF4">
    <property type="entry name" value="SECRETED PHOSPHOPROTEIN 24"/>
    <property type="match status" value="1"/>
</dbReference>
<dbReference type="Proteomes" id="UP001314229">
    <property type="component" value="Unassembled WGS sequence"/>
</dbReference>
<dbReference type="InterPro" id="IPR046350">
    <property type="entry name" value="Cystatin_sf"/>
</dbReference>
<dbReference type="SUPFAM" id="SSF54403">
    <property type="entry name" value="Cystatin/monellin"/>
    <property type="match status" value="1"/>
</dbReference>
<feature type="signal peptide" evidence="11">
    <location>
        <begin position="1"/>
        <end position="18"/>
    </location>
</feature>
<feature type="chain" id="PRO_5043841676" description="Secreted phosphoprotein 24" evidence="11">
    <location>
        <begin position="19"/>
        <end position="186"/>
    </location>
</feature>
<keyword evidence="6" id="KW-0597">Phosphoprotein</keyword>
<dbReference type="InterPro" id="IPR010892">
    <property type="entry name" value="Spp-24"/>
</dbReference>
<evidence type="ECO:0000256" key="6">
    <source>
        <dbReference type="ARBA" id="ARBA00022553"/>
    </source>
</evidence>
<evidence type="ECO:0000313" key="12">
    <source>
        <dbReference type="EMBL" id="CAK6962474.1"/>
    </source>
</evidence>
<evidence type="ECO:0000256" key="2">
    <source>
        <dbReference type="ARBA" id="ARBA00004613"/>
    </source>
</evidence>
<sequence>MRSYVLLLVLLQFLGCSAIPLSNPELEAKAEKALGAALTEVNTVYAASRLYRVTHGSVTRVIPTGQNTADLMLSFGIKETDCATASGSDPQTCAFKTGFFVRTLSCTSRVRMFPASTQVVSLKCGGGSSSSESSEEMFRGRHHFTFPSTNRVPGPSATQQPGQERSLQGQAVNPRLGGDGLNNHLE</sequence>
<dbReference type="Pfam" id="PF07448">
    <property type="entry name" value="Spp-24"/>
    <property type="match status" value="1"/>
</dbReference>
<name>A0AAV1NUJ8_SCOSC</name>